<keyword evidence="2" id="KW-1185">Reference proteome</keyword>
<comment type="caution">
    <text evidence="1">The sequence shown here is derived from an EMBL/GenBank/DDBJ whole genome shotgun (WGS) entry which is preliminary data.</text>
</comment>
<evidence type="ECO:0000313" key="1">
    <source>
        <dbReference type="EMBL" id="KAI7939073.1"/>
    </source>
</evidence>
<dbReference type="EMBL" id="CM045879">
    <property type="protein sequence ID" value="KAI7939073.1"/>
    <property type="molecule type" value="Genomic_DNA"/>
</dbReference>
<proteinExistence type="predicted"/>
<reference evidence="2" key="2">
    <citation type="journal article" date="2018" name="Mol. Plant Microbe Interact.">
        <title>Genome sequence resources for the wheat stripe rust pathogen (Puccinia striiformis f. sp. tritici) and the barley stripe rust pathogen (Puccinia striiformis f. sp. hordei).</title>
        <authorList>
            <person name="Xia C."/>
            <person name="Wang M."/>
            <person name="Yin C."/>
            <person name="Cornejo O.E."/>
            <person name="Hulbert S.H."/>
            <person name="Chen X."/>
        </authorList>
    </citation>
    <scope>NUCLEOTIDE SEQUENCE [LARGE SCALE GENOMIC DNA]</scope>
    <source>
        <strain evidence="2">93-210</strain>
    </source>
</reference>
<sequence length="226" mass="25975">MSVSTSANVTEVYSWNPCKVPVIELRKICWFLQNGSIPKEPDAQDLYFLRGYKHNTLMSYNTGVRKFLRYANSSGKRDFVLPLSEEDIYGFCFWAGRNWDQPSNHNIASVTLTKYLFGIQAWHTNHKKKYPEKVAIKLDQLILLARVLTGGSAYQRALFDLALVAFWGMARMTEVTSEKAKGPLRLSTYHRRGVQRSQRSPNGYLRDSRSKDLRTGEGTIYPPLRN</sequence>
<reference evidence="1 2" key="3">
    <citation type="journal article" date="2022" name="Microbiol. Spectr.">
        <title>Folding features and dynamics of 3D genome architecture in plant fungal pathogens.</title>
        <authorList>
            <person name="Xia C."/>
        </authorList>
    </citation>
    <scope>NUCLEOTIDE SEQUENCE [LARGE SCALE GENOMIC DNA]</scope>
    <source>
        <strain evidence="1 2">93-210</strain>
    </source>
</reference>
<reference evidence="2" key="1">
    <citation type="journal article" date="2018" name="BMC Genomics">
        <title>Genomic insights into host adaptation between the wheat stripe rust pathogen (Puccinia striiformis f. sp. tritici) and the barley stripe rust pathogen (Puccinia striiformis f. sp. hordei).</title>
        <authorList>
            <person name="Xia C."/>
            <person name="Wang M."/>
            <person name="Yin C."/>
            <person name="Cornejo O.E."/>
            <person name="Hulbert S.H."/>
            <person name="Chen X."/>
        </authorList>
    </citation>
    <scope>NUCLEOTIDE SEQUENCE [LARGE SCALE GENOMIC DNA]</scope>
    <source>
        <strain evidence="2">93-210</strain>
    </source>
</reference>
<accession>A0ACC0DX09</accession>
<name>A0ACC0DX09_9BASI</name>
<dbReference type="Proteomes" id="UP001060170">
    <property type="component" value="Chromosome 15"/>
</dbReference>
<protein>
    <submittedName>
        <fullName evidence="1">Uncharacterized protein</fullName>
    </submittedName>
</protein>
<gene>
    <name evidence="1" type="ORF">MJO28_014652</name>
</gene>
<organism evidence="1 2">
    <name type="scientific">Puccinia striiformis f. sp. tritici</name>
    <dbReference type="NCBI Taxonomy" id="168172"/>
    <lineage>
        <taxon>Eukaryota</taxon>
        <taxon>Fungi</taxon>
        <taxon>Dikarya</taxon>
        <taxon>Basidiomycota</taxon>
        <taxon>Pucciniomycotina</taxon>
        <taxon>Pucciniomycetes</taxon>
        <taxon>Pucciniales</taxon>
        <taxon>Pucciniaceae</taxon>
        <taxon>Puccinia</taxon>
    </lineage>
</organism>
<evidence type="ECO:0000313" key="2">
    <source>
        <dbReference type="Proteomes" id="UP001060170"/>
    </source>
</evidence>